<evidence type="ECO:0000313" key="3">
    <source>
        <dbReference type="Proteomes" id="UP000006666"/>
    </source>
</evidence>
<dbReference type="InterPro" id="IPR021414">
    <property type="entry name" value="DUF3054"/>
</dbReference>
<proteinExistence type="predicted"/>
<evidence type="ECO:0000313" key="2">
    <source>
        <dbReference type="EMBL" id="ACV06423.1"/>
    </source>
</evidence>
<reference evidence="2 3" key="1">
    <citation type="journal article" date="2009" name="Stand. Genomic Sci.">
        <title>Complete genome sequence of Kytococcus sedentarius type strain (541).</title>
        <authorList>
            <person name="Sims D."/>
            <person name="Brettin T."/>
            <person name="Detter J.C."/>
            <person name="Han C."/>
            <person name="Lapidus A."/>
            <person name="Copeland A."/>
            <person name="Glavina Del Rio T."/>
            <person name="Nolan M."/>
            <person name="Chen F."/>
            <person name="Lucas S."/>
            <person name="Tice H."/>
            <person name="Cheng J.F."/>
            <person name="Bruce D."/>
            <person name="Goodwin L."/>
            <person name="Pitluck S."/>
            <person name="Ovchinnikova G."/>
            <person name="Pati A."/>
            <person name="Ivanova N."/>
            <person name="Mavrommatis K."/>
            <person name="Chen A."/>
            <person name="Palaniappan K."/>
            <person name="D'haeseleer P."/>
            <person name="Chain P."/>
            <person name="Bristow J."/>
            <person name="Eisen J.A."/>
            <person name="Markowitz V."/>
            <person name="Hugenholtz P."/>
            <person name="Schneider S."/>
            <person name="Goker M."/>
            <person name="Pukall R."/>
            <person name="Kyrpides N.C."/>
            <person name="Klenk H.P."/>
        </authorList>
    </citation>
    <scope>NUCLEOTIDE SEQUENCE [LARGE SCALE GENOMIC DNA]</scope>
    <source>
        <strain evidence="3">ATCC 14392 / DSM 20547 / JCM 11482 / CCUG 33030 / NBRC 15357 / NCTC 11040 / CCM 314 / 541</strain>
    </source>
</reference>
<evidence type="ECO:0000256" key="1">
    <source>
        <dbReference type="SAM" id="Phobius"/>
    </source>
</evidence>
<name>C7NHR6_KYTSD</name>
<dbReference type="Pfam" id="PF11255">
    <property type="entry name" value="DUF3054"/>
    <property type="match status" value="1"/>
</dbReference>
<keyword evidence="1" id="KW-0472">Membrane</keyword>
<sequence length="132" mass="13998">MRMAESPRPTTSRRRLPAWAAALLDAGSIALFAGIGRQSHSTGDALTGIPQTAWPFWAGAALGWVATAAVRRRVPSTLAEGAVVLVATILVGMALRQLTDQGTATPFVVVATLSLTLLLLGWRLVAGWLQRR</sequence>
<keyword evidence="3" id="KW-1185">Reference proteome</keyword>
<dbReference type="eggNOG" id="ENOG503310N">
    <property type="taxonomic scope" value="Bacteria"/>
</dbReference>
<keyword evidence="1" id="KW-1133">Transmembrane helix</keyword>
<feature type="transmembrane region" description="Helical" evidence="1">
    <location>
        <begin position="107"/>
        <end position="129"/>
    </location>
</feature>
<organism evidence="2 3">
    <name type="scientific">Kytococcus sedentarius (strain ATCC 14392 / DSM 20547 / JCM 11482 / CCUG 33030 / NBRC 15357 / NCTC 11040 / CCM 314 / 541)</name>
    <name type="common">Micrococcus sedentarius</name>
    <dbReference type="NCBI Taxonomy" id="478801"/>
    <lineage>
        <taxon>Bacteria</taxon>
        <taxon>Bacillati</taxon>
        <taxon>Actinomycetota</taxon>
        <taxon>Actinomycetes</taxon>
        <taxon>Micrococcales</taxon>
        <taxon>Kytococcaceae</taxon>
        <taxon>Kytococcus</taxon>
    </lineage>
</organism>
<dbReference type="EMBL" id="CP001686">
    <property type="protein sequence ID" value="ACV06423.1"/>
    <property type="molecule type" value="Genomic_DNA"/>
</dbReference>
<feature type="transmembrane region" description="Helical" evidence="1">
    <location>
        <begin position="54"/>
        <end position="70"/>
    </location>
</feature>
<accession>C7NHR6</accession>
<dbReference type="AlphaFoldDB" id="C7NHR6"/>
<keyword evidence="1" id="KW-0812">Transmembrane</keyword>
<dbReference type="Proteomes" id="UP000006666">
    <property type="component" value="Chromosome"/>
</dbReference>
<gene>
    <name evidence="2" type="ordered locus">Ksed_13960</name>
</gene>
<feature type="transmembrane region" description="Helical" evidence="1">
    <location>
        <begin position="77"/>
        <end position="95"/>
    </location>
</feature>
<dbReference type="KEGG" id="kse:Ksed_13960"/>
<evidence type="ECO:0008006" key="4">
    <source>
        <dbReference type="Google" id="ProtNLM"/>
    </source>
</evidence>
<dbReference type="HOGENOM" id="CLU_089113_3_0_11"/>
<dbReference type="STRING" id="478801.Ksed_13960"/>
<protein>
    <recommendedName>
        <fullName evidence="4">DUF3054 domain-containing protein</fullName>
    </recommendedName>
</protein>